<feature type="signal peptide" evidence="2">
    <location>
        <begin position="1"/>
        <end position="21"/>
    </location>
</feature>
<evidence type="ECO:0000313" key="4">
    <source>
        <dbReference type="EMBL" id="AEG48440.1"/>
    </source>
</evidence>
<name>F6EZG4_SPHCR</name>
<accession>F6EZG4</accession>
<dbReference type="EMBL" id="CP002798">
    <property type="protein sequence ID" value="AEG48440.1"/>
    <property type="molecule type" value="Genomic_DNA"/>
</dbReference>
<dbReference type="Pfam" id="PF16747">
    <property type="entry name" value="Adhesin_E"/>
    <property type="match status" value="1"/>
</dbReference>
<feature type="compositionally biased region" description="Low complexity" evidence="1">
    <location>
        <begin position="54"/>
        <end position="64"/>
    </location>
</feature>
<protein>
    <recommendedName>
        <fullName evidence="3">Surface-adhesin protein E-like domain-containing protein</fullName>
    </recommendedName>
</protein>
<dbReference type="HOGENOM" id="CLU_882507_0_0_5"/>
<evidence type="ECO:0000259" key="3">
    <source>
        <dbReference type="Pfam" id="PF16747"/>
    </source>
</evidence>
<sequence precursor="true">MQATRTTLAFASLALASGAFAQSTSTTMDMGGGMTHVDTMGPNGAMSSSNCMSMGGGMTSCQTMDMSQPQRTYTTPDMSRPQRPYSRPDVSEPEPSYSPPYVSRWPVPVATAPLAPSAIRAISSPVPAAPTAQDNRLIAPAPMSLVSTRPAPIPEWARTSFPKAASGDDGKNDTEYTVSYLGHAFSLTGPKGLAIADLRSGFDQAWRDNPWVEYSSTPAGTVYFFSITSERLYADRIEVWTKADHSRDRTTKARTTMALFEIRCTPQKIRELQQTQYGANGQVLRSFDQPDALASPIPETVGSDLFNEICKIEAQ</sequence>
<reference evidence="4 5" key="1">
    <citation type="submission" date="2011-05" db="EMBL/GenBank/DDBJ databases">
        <title>Complete sequence of chromosome 1 of Sphingobium chlorophenolicum L-1.</title>
        <authorList>
            <consortium name="US DOE Joint Genome Institute"/>
            <person name="Lucas S."/>
            <person name="Han J."/>
            <person name="Lapidus A."/>
            <person name="Cheng J.-F."/>
            <person name="Goodwin L."/>
            <person name="Pitluck S."/>
            <person name="Peters L."/>
            <person name="Daligault H."/>
            <person name="Han C."/>
            <person name="Tapia R."/>
            <person name="Land M."/>
            <person name="Hauser L."/>
            <person name="Kyrpides N."/>
            <person name="Ivanova N."/>
            <person name="Pagani I."/>
            <person name="Turner P."/>
            <person name="Copley S."/>
            <person name="Woyke T."/>
        </authorList>
    </citation>
    <scope>NUCLEOTIDE SEQUENCE [LARGE SCALE GENOMIC DNA]</scope>
    <source>
        <strain evidence="4 5">L-1</strain>
    </source>
</reference>
<feature type="domain" description="Surface-adhesin protein E-like" evidence="3">
    <location>
        <begin position="211"/>
        <end position="311"/>
    </location>
</feature>
<dbReference type="Proteomes" id="UP000007150">
    <property type="component" value="Chromosome 1"/>
</dbReference>
<organism evidence="4 5">
    <name type="scientific">Sphingobium chlorophenolicum L-1</name>
    <dbReference type="NCBI Taxonomy" id="690566"/>
    <lineage>
        <taxon>Bacteria</taxon>
        <taxon>Pseudomonadati</taxon>
        <taxon>Pseudomonadota</taxon>
        <taxon>Alphaproteobacteria</taxon>
        <taxon>Sphingomonadales</taxon>
        <taxon>Sphingomonadaceae</taxon>
        <taxon>Sphingobium</taxon>
    </lineage>
</organism>
<dbReference type="InterPro" id="IPR031939">
    <property type="entry name" value="Adhesin_E-like"/>
</dbReference>
<dbReference type="KEGG" id="sch:Sphch_0745"/>
<evidence type="ECO:0000256" key="2">
    <source>
        <dbReference type="SAM" id="SignalP"/>
    </source>
</evidence>
<dbReference type="RefSeq" id="WP_013846705.1">
    <property type="nucleotide sequence ID" value="NC_015593.1"/>
</dbReference>
<evidence type="ECO:0000313" key="5">
    <source>
        <dbReference type="Proteomes" id="UP000007150"/>
    </source>
</evidence>
<proteinExistence type="predicted"/>
<feature type="region of interest" description="Disordered" evidence="1">
    <location>
        <begin position="54"/>
        <end position="101"/>
    </location>
</feature>
<evidence type="ECO:0000256" key="1">
    <source>
        <dbReference type="SAM" id="MobiDB-lite"/>
    </source>
</evidence>
<keyword evidence="5" id="KW-1185">Reference proteome</keyword>
<feature type="chain" id="PRO_5003333943" description="Surface-adhesin protein E-like domain-containing protein" evidence="2">
    <location>
        <begin position="22"/>
        <end position="315"/>
    </location>
</feature>
<feature type="compositionally biased region" description="Polar residues" evidence="1">
    <location>
        <begin position="65"/>
        <end position="77"/>
    </location>
</feature>
<dbReference type="AlphaFoldDB" id="F6EZG4"/>
<gene>
    <name evidence="4" type="ORF">Sphch_0745</name>
</gene>
<keyword evidence="2" id="KW-0732">Signal</keyword>